<feature type="transmembrane region" description="Helical" evidence="7">
    <location>
        <begin position="31"/>
        <end position="51"/>
    </location>
</feature>
<feature type="domain" description="ABC transmembrane type-1" evidence="9">
    <location>
        <begin position="32"/>
        <end position="314"/>
    </location>
</feature>
<dbReference type="InterPro" id="IPR003439">
    <property type="entry name" value="ABC_transporter-like_ATP-bd"/>
</dbReference>
<proteinExistence type="predicted"/>
<comment type="subcellular location">
    <subcellularLocation>
        <location evidence="1">Cell membrane</location>
        <topology evidence="1">Multi-pass membrane protein</topology>
    </subcellularLocation>
</comment>
<feature type="transmembrane region" description="Helical" evidence="7">
    <location>
        <begin position="170"/>
        <end position="190"/>
    </location>
</feature>
<evidence type="ECO:0000256" key="7">
    <source>
        <dbReference type="SAM" id="Phobius"/>
    </source>
</evidence>
<gene>
    <name evidence="10" type="ORF">ACFOUW_31505</name>
</gene>
<evidence type="ECO:0000259" key="9">
    <source>
        <dbReference type="PROSITE" id="PS50929"/>
    </source>
</evidence>
<keyword evidence="6 7" id="KW-0472">Membrane</keyword>
<dbReference type="InterPro" id="IPR027417">
    <property type="entry name" value="P-loop_NTPase"/>
</dbReference>
<evidence type="ECO:0000313" key="10">
    <source>
        <dbReference type="EMBL" id="MFC3765396.1"/>
    </source>
</evidence>
<feature type="transmembrane region" description="Helical" evidence="7">
    <location>
        <begin position="71"/>
        <end position="89"/>
    </location>
</feature>
<evidence type="ECO:0000256" key="6">
    <source>
        <dbReference type="ARBA" id="ARBA00023136"/>
    </source>
</evidence>
<organism evidence="10 11">
    <name type="scientific">Tenggerimyces flavus</name>
    <dbReference type="NCBI Taxonomy" id="1708749"/>
    <lineage>
        <taxon>Bacteria</taxon>
        <taxon>Bacillati</taxon>
        <taxon>Actinomycetota</taxon>
        <taxon>Actinomycetes</taxon>
        <taxon>Propionibacteriales</taxon>
        <taxon>Nocardioidaceae</taxon>
        <taxon>Tenggerimyces</taxon>
    </lineage>
</organism>
<evidence type="ECO:0000256" key="1">
    <source>
        <dbReference type="ARBA" id="ARBA00004651"/>
    </source>
</evidence>
<name>A0ABV7YL71_9ACTN</name>
<protein>
    <submittedName>
        <fullName evidence="10">ABC transporter ATP-binding protein</fullName>
    </submittedName>
</protein>
<evidence type="ECO:0000256" key="5">
    <source>
        <dbReference type="ARBA" id="ARBA00022989"/>
    </source>
</evidence>
<comment type="caution">
    <text evidence="10">The sequence shown here is derived from an EMBL/GenBank/DDBJ whole genome shotgun (WGS) entry which is preliminary data.</text>
</comment>
<reference evidence="11" key="1">
    <citation type="journal article" date="2019" name="Int. J. Syst. Evol. Microbiol.">
        <title>The Global Catalogue of Microorganisms (GCM) 10K type strain sequencing project: providing services to taxonomists for standard genome sequencing and annotation.</title>
        <authorList>
            <consortium name="The Broad Institute Genomics Platform"/>
            <consortium name="The Broad Institute Genome Sequencing Center for Infectious Disease"/>
            <person name="Wu L."/>
            <person name="Ma J."/>
        </authorList>
    </citation>
    <scope>NUCLEOTIDE SEQUENCE [LARGE SCALE GENOMIC DNA]</scope>
    <source>
        <strain evidence="11">CGMCC 4.7241</strain>
    </source>
</reference>
<accession>A0ABV7YL71</accession>
<dbReference type="Pfam" id="PF00005">
    <property type="entry name" value="ABC_tran"/>
    <property type="match status" value="1"/>
</dbReference>
<dbReference type="Proteomes" id="UP001595699">
    <property type="component" value="Unassembled WGS sequence"/>
</dbReference>
<dbReference type="InterPro" id="IPR039421">
    <property type="entry name" value="Type_1_exporter"/>
</dbReference>
<evidence type="ECO:0000256" key="2">
    <source>
        <dbReference type="ARBA" id="ARBA00022692"/>
    </source>
</evidence>
<keyword evidence="3" id="KW-0547">Nucleotide-binding</keyword>
<evidence type="ECO:0000256" key="4">
    <source>
        <dbReference type="ARBA" id="ARBA00022840"/>
    </source>
</evidence>
<dbReference type="SUPFAM" id="SSF90123">
    <property type="entry name" value="ABC transporter transmembrane region"/>
    <property type="match status" value="1"/>
</dbReference>
<dbReference type="Gene3D" id="3.40.50.300">
    <property type="entry name" value="P-loop containing nucleotide triphosphate hydrolases"/>
    <property type="match status" value="1"/>
</dbReference>
<dbReference type="PROSITE" id="PS50893">
    <property type="entry name" value="ABC_TRANSPORTER_2"/>
    <property type="match status" value="1"/>
</dbReference>
<sequence length="581" mass="63157">MSSEDAKLPVAETPEVRKQVRTLIVRHQRAVVLLLVLHSTAAILGLAVPRLLGDLVDDVHQGTTAARVDQVAVLILAFIIGQTLFTWLARYTSIRLGESVFARLREEFVDNVLRIPLGMVERAGAGDLVTRMVRDVDQLAGSVRFAVPESAIALITALFTIGAVVLVGPILGPIALVGIPIIWLGSRWYLRRAGDAYLEQSALYGKLTSTLAETVQGGRSVEALRLERLRVEHGDRDIAELYASERYTLRLRSIWFAAMQTGHLVPVVATLLIGGLLYQRGVVSLGQVTAATLYVQQLADPLDRLLTWSDQLQLGAASMRRLLGVATVPDDRWPTQGSPHDEHIVARGVRFAYRQDHDVLHGVDLDIRPGERLAVVGVSGAGKSTFSRLLAGIHPPRSGVATVGGIPLVSLQPEELRRHVALVTQEQHIFLGTVRDNLLLGRPDATSEQIRAALVATDSLGWVERLPEGLDTIVGDGAQRLSPAEAQQVALARLVLADPHTLVLDEATAMLNPRAARHLERSLAGVLEGRTVVAIAHRLHTARDADRIAVMDDGRIVEVGTHDELIAADGDYAALWRSWTS</sequence>
<feature type="domain" description="ABC transporter" evidence="8">
    <location>
        <begin position="344"/>
        <end position="578"/>
    </location>
</feature>
<keyword evidence="5 7" id="KW-1133">Transmembrane helix</keyword>
<keyword evidence="11" id="KW-1185">Reference proteome</keyword>
<keyword evidence="2 7" id="KW-0812">Transmembrane</keyword>
<dbReference type="InterPro" id="IPR003593">
    <property type="entry name" value="AAA+_ATPase"/>
</dbReference>
<dbReference type="InterPro" id="IPR036640">
    <property type="entry name" value="ABC1_TM_sf"/>
</dbReference>
<evidence type="ECO:0000256" key="3">
    <source>
        <dbReference type="ARBA" id="ARBA00022741"/>
    </source>
</evidence>
<evidence type="ECO:0000313" key="11">
    <source>
        <dbReference type="Proteomes" id="UP001595699"/>
    </source>
</evidence>
<dbReference type="PANTHER" id="PTHR24221:SF654">
    <property type="entry name" value="ATP-BINDING CASSETTE SUB-FAMILY B MEMBER 6"/>
    <property type="match status" value="1"/>
</dbReference>
<dbReference type="SUPFAM" id="SSF52540">
    <property type="entry name" value="P-loop containing nucleoside triphosphate hydrolases"/>
    <property type="match status" value="1"/>
</dbReference>
<dbReference type="PROSITE" id="PS50929">
    <property type="entry name" value="ABC_TM1F"/>
    <property type="match status" value="1"/>
</dbReference>
<dbReference type="Pfam" id="PF00664">
    <property type="entry name" value="ABC_membrane"/>
    <property type="match status" value="1"/>
</dbReference>
<dbReference type="PANTHER" id="PTHR24221">
    <property type="entry name" value="ATP-BINDING CASSETTE SUB-FAMILY B"/>
    <property type="match status" value="1"/>
</dbReference>
<evidence type="ECO:0000259" key="8">
    <source>
        <dbReference type="PROSITE" id="PS50893"/>
    </source>
</evidence>
<dbReference type="EMBL" id="JBHRZH010000037">
    <property type="protein sequence ID" value="MFC3765396.1"/>
    <property type="molecule type" value="Genomic_DNA"/>
</dbReference>
<dbReference type="SMART" id="SM00382">
    <property type="entry name" value="AAA"/>
    <property type="match status" value="1"/>
</dbReference>
<dbReference type="GO" id="GO:0005524">
    <property type="term" value="F:ATP binding"/>
    <property type="evidence" value="ECO:0007669"/>
    <property type="project" value="UniProtKB-KW"/>
</dbReference>
<dbReference type="CDD" id="cd07346">
    <property type="entry name" value="ABC_6TM_exporters"/>
    <property type="match status" value="1"/>
</dbReference>
<dbReference type="RefSeq" id="WP_205121222.1">
    <property type="nucleotide sequence ID" value="NZ_JAFBCM010000001.1"/>
</dbReference>
<dbReference type="Gene3D" id="1.20.1560.10">
    <property type="entry name" value="ABC transporter type 1, transmembrane domain"/>
    <property type="match status" value="1"/>
</dbReference>
<keyword evidence="4 10" id="KW-0067">ATP-binding</keyword>
<dbReference type="InterPro" id="IPR011527">
    <property type="entry name" value="ABC1_TM_dom"/>
</dbReference>